<evidence type="ECO:0000313" key="2">
    <source>
        <dbReference type="Proteomes" id="UP001165960"/>
    </source>
</evidence>
<dbReference type="Proteomes" id="UP001165960">
    <property type="component" value="Unassembled WGS sequence"/>
</dbReference>
<proteinExistence type="predicted"/>
<dbReference type="EMBL" id="QTSX02006426">
    <property type="protein sequence ID" value="KAJ9054763.1"/>
    <property type="molecule type" value="Genomic_DNA"/>
</dbReference>
<sequence>MLPDRSKLYIQLTLSIVLFLSELVVGYVANSIALVADAFHLLNDIASLIIAIYALRLASKEDYDPKYSYGMHRAETLGALINAVLLIGLCFTIFFEAIPRFFQPVEIDNPYLLLIIGTISLCFNIIGVFLFGEPRSAKHKHGVGSLNMYGVYLHVVGDALSSFAVVASALVVLLWEFPARYYFDPILSILITLVLLWMALPLIRRTSAILMQSAPIGIPVPLIEAAILDIDGIVGIHELHIWQLSRLNSVASMHVVIPQLKFAEFPTIATEIKTLLHAHNVHSVTIQPELHHSVLPLGACLLKCDKACSQSKSCTTTIKSQPYPYT</sequence>
<protein>
    <submittedName>
        <fullName evidence="1">Zinc resistance conferring protein</fullName>
    </submittedName>
</protein>
<name>A0ACC2RXM1_9FUNG</name>
<gene>
    <name evidence="1" type="primary">ZRC1_1</name>
    <name evidence="1" type="ORF">DSO57_1010850</name>
</gene>
<comment type="caution">
    <text evidence="1">The sequence shown here is derived from an EMBL/GenBank/DDBJ whole genome shotgun (WGS) entry which is preliminary data.</text>
</comment>
<organism evidence="1 2">
    <name type="scientific">Entomophthora muscae</name>
    <dbReference type="NCBI Taxonomy" id="34485"/>
    <lineage>
        <taxon>Eukaryota</taxon>
        <taxon>Fungi</taxon>
        <taxon>Fungi incertae sedis</taxon>
        <taxon>Zoopagomycota</taxon>
        <taxon>Entomophthoromycotina</taxon>
        <taxon>Entomophthoromycetes</taxon>
        <taxon>Entomophthorales</taxon>
        <taxon>Entomophthoraceae</taxon>
        <taxon>Entomophthora</taxon>
    </lineage>
</organism>
<evidence type="ECO:0000313" key="1">
    <source>
        <dbReference type="EMBL" id="KAJ9054763.1"/>
    </source>
</evidence>
<accession>A0ACC2RXM1</accession>
<reference evidence="1" key="1">
    <citation type="submission" date="2022-04" db="EMBL/GenBank/DDBJ databases">
        <title>Genome of the entomopathogenic fungus Entomophthora muscae.</title>
        <authorList>
            <person name="Elya C."/>
            <person name="Lovett B.R."/>
            <person name="Lee E."/>
            <person name="Macias A.M."/>
            <person name="Hajek A.E."/>
            <person name="De Bivort B.L."/>
            <person name="Kasson M.T."/>
            <person name="De Fine Licht H.H."/>
            <person name="Stajich J.E."/>
        </authorList>
    </citation>
    <scope>NUCLEOTIDE SEQUENCE</scope>
    <source>
        <strain evidence="1">Berkeley</strain>
    </source>
</reference>
<keyword evidence="2" id="KW-1185">Reference proteome</keyword>